<dbReference type="RefSeq" id="WP_073374395.1">
    <property type="nucleotide sequence ID" value="NZ_FQXS01000005.1"/>
</dbReference>
<evidence type="ECO:0000313" key="3">
    <source>
        <dbReference type="Proteomes" id="UP000184139"/>
    </source>
</evidence>
<evidence type="ECO:0000256" key="1">
    <source>
        <dbReference type="SAM" id="Phobius"/>
    </source>
</evidence>
<keyword evidence="1" id="KW-0812">Transmembrane</keyword>
<reference evidence="2 3" key="1">
    <citation type="submission" date="2016-11" db="EMBL/GenBank/DDBJ databases">
        <authorList>
            <person name="Jaros S."/>
            <person name="Januszkiewicz K."/>
            <person name="Wedrychowicz H."/>
        </authorList>
    </citation>
    <scope>NUCLEOTIDE SEQUENCE [LARGE SCALE GENOMIC DNA]</scope>
    <source>
        <strain evidence="2 3">DSM 9705</strain>
    </source>
</reference>
<feature type="transmembrane region" description="Helical" evidence="1">
    <location>
        <begin position="53"/>
        <end position="75"/>
    </location>
</feature>
<accession>A0A1M5UPG0</accession>
<dbReference type="Proteomes" id="UP000184139">
    <property type="component" value="Unassembled WGS sequence"/>
</dbReference>
<gene>
    <name evidence="2" type="ORF">SAMN02745124_01295</name>
</gene>
<protein>
    <submittedName>
        <fullName evidence="2">Uncharacterized protein</fullName>
    </submittedName>
</protein>
<organism evidence="2 3">
    <name type="scientific">Desulfofustis glycolicus DSM 9705</name>
    <dbReference type="NCBI Taxonomy" id="1121409"/>
    <lineage>
        <taxon>Bacteria</taxon>
        <taxon>Pseudomonadati</taxon>
        <taxon>Thermodesulfobacteriota</taxon>
        <taxon>Desulfobulbia</taxon>
        <taxon>Desulfobulbales</taxon>
        <taxon>Desulfocapsaceae</taxon>
        <taxon>Desulfofustis</taxon>
    </lineage>
</organism>
<name>A0A1M5UPG0_9BACT</name>
<keyword evidence="1" id="KW-0472">Membrane</keyword>
<dbReference type="EMBL" id="FQXS01000005">
    <property type="protein sequence ID" value="SHH64867.1"/>
    <property type="molecule type" value="Genomic_DNA"/>
</dbReference>
<sequence length="125" mass="13233">MSSNRDSGGFSASGSGTCAESNKVSTILPINFRLRCPQLRVNVAGHPGRRTRALLFAVSLLCGLVLIGFPAFVVAQIGNPPFPNPSIGVITILIGESDENAVEFDNEGFLDIYGTPNNLNILNNS</sequence>
<dbReference type="AlphaFoldDB" id="A0A1M5UPG0"/>
<evidence type="ECO:0000313" key="2">
    <source>
        <dbReference type="EMBL" id="SHH64867.1"/>
    </source>
</evidence>
<keyword evidence="3" id="KW-1185">Reference proteome</keyword>
<proteinExistence type="predicted"/>
<keyword evidence="1" id="KW-1133">Transmembrane helix</keyword>